<dbReference type="HOGENOM" id="CLU_2495007_0_0_9"/>
<organism evidence="2 3">
    <name type="scientific">Paenibacillus riograndensis SBR5</name>
    <dbReference type="NCBI Taxonomy" id="1073571"/>
    <lineage>
        <taxon>Bacteria</taxon>
        <taxon>Bacillati</taxon>
        <taxon>Bacillota</taxon>
        <taxon>Bacilli</taxon>
        <taxon>Bacillales</taxon>
        <taxon>Paenibacillaceae</taxon>
        <taxon>Paenibacillus</taxon>
        <taxon>Paenibacillus sonchi group</taxon>
    </lineage>
</organism>
<dbReference type="RefSeq" id="WP_020433081.1">
    <property type="nucleotide sequence ID" value="NZ_AGBD01001618.1"/>
</dbReference>
<dbReference type="KEGG" id="pri:PRIO_2857"/>
<feature type="domain" description="Cupin type-2" evidence="1">
    <location>
        <begin position="13"/>
        <end position="72"/>
    </location>
</feature>
<gene>
    <name evidence="2" type="ORF">PRIO_2857</name>
</gene>
<sequence>MAGSKHLLFEIRSLDPGKYSYPYHFHRSAEEIFVILSGRAMLRTPAGFQELWEGDTVFFESGPEGAHQLFNHNYFAGEDNVADKWK</sequence>
<protein>
    <recommendedName>
        <fullName evidence="1">Cupin type-2 domain-containing protein</fullName>
    </recommendedName>
</protein>
<dbReference type="Proteomes" id="UP000033163">
    <property type="component" value="Chromosome I"/>
</dbReference>
<dbReference type="EMBL" id="LN831776">
    <property type="protein sequence ID" value="CQR55260.1"/>
    <property type="molecule type" value="Genomic_DNA"/>
</dbReference>
<dbReference type="Gene3D" id="2.60.120.10">
    <property type="entry name" value="Jelly Rolls"/>
    <property type="match status" value="1"/>
</dbReference>
<reference evidence="3" key="1">
    <citation type="submission" date="2015-03" db="EMBL/GenBank/DDBJ databases">
        <authorList>
            <person name="Wibberg D."/>
        </authorList>
    </citation>
    <scope>NUCLEOTIDE SEQUENCE [LARGE SCALE GENOMIC DNA]</scope>
</reference>
<dbReference type="InterPro" id="IPR013096">
    <property type="entry name" value="Cupin_2"/>
</dbReference>
<evidence type="ECO:0000259" key="1">
    <source>
        <dbReference type="Pfam" id="PF07883"/>
    </source>
</evidence>
<name>A0A0E4H9S1_9BACL</name>
<dbReference type="Pfam" id="PF07883">
    <property type="entry name" value="Cupin_2"/>
    <property type="match status" value="1"/>
</dbReference>
<dbReference type="SUPFAM" id="SSF51182">
    <property type="entry name" value="RmlC-like cupins"/>
    <property type="match status" value="1"/>
</dbReference>
<dbReference type="InterPro" id="IPR011051">
    <property type="entry name" value="RmlC_Cupin_sf"/>
</dbReference>
<evidence type="ECO:0000313" key="2">
    <source>
        <dbReference type="EMBL" id="CQR55260.1"/>
    </source>
</evidence>
<evidence type="ECO:0000313" key="3">
    <source>
        <dbReference type="Proteomes" id="UP000033163"/>
    </source>
</evidence>
<dbReference type="PATRIC" id="fig|1073571.4.peg.3047"/>
<dbReference type="InterPro" id="IPR014710">
    <property type="entry name" value="RmlC-like_jellyroll"/>
</dbReference>
<dbReference type="AlphaFoldDB" id="A0A0E4H9S1"/>
<accession>A0A0E4H9S1</accession>
<proteinExistence type="predicted"/>